<feature type="signal peptide" evidence="6">
    <location>
        <begin position="1"/>
        <end position="25"/>
    </location>
</feature>
<proteinExistence type="inferred from homology"/>
<dbReference type="GO" id="GO:0008237">
    <property type="term" value="F:metallopeptidase activity"/>
    <property type="evidence" value="ECO:0007669"/>
    <property type="project" value="UniProtKB-KW"/>
</dbReference>
<comment type="similarity">
    <text evidence="1">Belongs to the peptidase M16 family.</text>
</comment>
<accession>A0AAC9NSL0</accession>
<feature type="domain" description="Peptidase M16 C-terminal" evidence="8">
    <location>
        <begin position="227"/>
        <end position="403"/>
    </location>
</feature>
<keyword evidence="6" id="KW-0732">Signal</keyword>
<keyword evidence="5" id="KW-0482">Metalloprotease</keyword>
<dbReference type="PANTHER" id="PTHR43690:SF35">
    <property type="entry name" value="NON-CATALYTIC MEMBER OF PEPTIDASE SUBFAMILY M16B-RELATED"/>
    <property type="match status" value="1"/>
</dbReference>
<dbReference type="AlphaFoldDB" id="A0AAC9NSL0"/>
<keyword evidence="4" id="KW-0862">Zinc</keyword>
<dbReference type="EMBL" id="CP018024">
    <property type="protein sequence ID" value="APD90407.1"/>
    <property type="molecule type" value="Genomic_DNA"/>
</dbReference>
<evidence type="ECO:0000256" key="5">
    <source>
        <dbReference type="ARBA" id="ARBA00023049"/>
    </source>
</evidence>
<feature type="domain" description="Peptidase M16 N-terminal" evidence="7">
    <location>
        <begin position="69"/>
        <end position="180"/>
    </location>
</feature>
<dbReference type="Pfam" id="PF00675">
    <property type="entry name" value="Peptidase_M16"/>
    <property type="match status" value="2"/>
</dbReference>
<keyword evidence="3" id="KW-0378">Hydrolase</keyword>
<reference evidence="9 10" key="1">
    <citation type="submission" date="2016-11" db="EMBL/GenBank/DDBJ databases">
        <title>Networking in microbes: conjugative elements and plasmids in the genus Alteromonas.</title>
        <authorList>
            <person name="Lopez-Perez M."/>
            <person name="Ramon-Marco N."/>
            <person name="Rodriguez-Valera F."/>
        </authorList>
    </citation>
    <scope>NUCLEOTIDE SEQUENCE [LARGE SCALE GENOMIC DNA]</scope>
    <source>
        <strain evidence="9 10">CP48</strain>
    </source>
</reference>
<feature type="domain" description="Peptidase M16 N-terminal" evidence="7">
    <location>
        <begin position="550"/>
        <end position="676"/>
    </location>
</feature>
<evidence type="ECO:0000256" key="6">
    <source>
        <dbReference type="SAM" id="SignalP"/>
    </source>
</evidence>
<sequence length="963" mass="105069">MLKTFKRTRMCNAVAVMALSAISIGCTNGGKPALNTQAASLSASQTVNKGASSFNVEYERFTLENGLTVLLHVDRSDPVAAVALTAHVGSAREKEGRTGFAHLFEHLLFLESENLGKGGLDKLSARIGGSGANGSTSRDSTNYYQTVPIDALEKMIWAEADKLGFFINTVTDPVLAKEKQVVKNEKRQRVDNRAYGHNQYVIDKNLYPAGHPYSWQVIGSLDDLQNATLADVKAFFNTWYVPNNVVLTIAGDIDVAQTKSWVKKYFAEIPAGETIPKLATQPAKLDETVKRFHIDNFAQAPLLTMVWPTVPEYHDDYYALQVLSQYLSEGKNAPLNKVLIDEKKLTSNLYLYGYDAELAGQLQLQVMAFNGVDLNAVYAGIEEAFARFEKEGIAPEDLARIKAGQETEFYQGLSSVLGKGFQLAQYEIFAGNAAFISQDVKKILGVSQEDVMRVYRSYLKDKPYVASSFVPKGNKELVLAGSTKANVVEELIVEGAEEAFDASIAADYERTPSSFDRTKEPAYGASIEVTPPQVWQSTLSSGIDIAGISNDEVPLVAFEIKLDGGMLLDPAGKAGTANLLAELLLKGTATKTPKQLEQEIQLLGATLQTNASETAVTISGSVLSKHYDALMALVTEVLLSPRFDEAEFALAKDDVINQIEQIKANPNAIATAEFKALLYGNAHPFAQTPLGEKESVTAISLDDVKAFYRKNISPSVAKFHVVGDIEPSDVKQALVTLNSAWVPKKVSLPNVSEPSLPETSQLFFYDVPDAKQSVLYFGHAGLKATHRDAYLASVMNYRLGGGGFASQLMQELRENKGYTYGIRSSFSSDQYTGEFIIKSAVRSNVTLEATQAIQDILLSYGNGYSSEDLEVTKGFTLKSGARAFETLGAKLNMVDEISDIGLPNDYVLQQQAEVKALTVDDVKRLYNAYVHPGKMIYLVVGDKATQFKRLEALGLGTPVLLNP</sequence>
<organism evidence="9 10">
    <name type="scientific">Alteromonas mediterranea</name>
    <dbReference type="NCBI Taxonomy" id="314275"/>
    <lineage>
        <taxon>Bacteria</taxon>
        <taxon>Pseudomonadati</taxon>
        <taxon>Pseudomonadota</taxon>
        <taxon>Gammaproteobacteria</taxon>
        <taxon>Alteromonadales</taxon>
        <taxon>Alteromonadaceae</taxon>
        <taxon>Alteromonas/Salinimonas group</taxon>
        <taxon>Alteromonas</taxon>
    </lineage>
</organism>
<name>A0AAC9NSL0_9ALTE</name>
<dbReference type="Pfam" id="PF05193">
    <property type="entry name" value="Peptidase_M16_C"/>
    <property type="match status" value="2"/>
</dbReference>
<dbReference type="RefSeq" id="WP_071959538.1">
    <property type="nucleotide sequence ID" value="NZ_CP018024.1"/>
</dbReference>
<dbReference type="GO" id="GO:0046872">
    <property type="term" value="F:metal ion binding"/>
    <property type="evidence" value="ECO:0007669"/>
    <property type="project" value="InterPro"/>
</dbReference>
<dbReference type="GO" id="GO:0006508">
    <property type="term" value="P:proteolysis"/>
    <property type="evidence" value="ECO:0007669"/>
    <property type="project" value="UniProtKB-KW"/>
</dbReference>
<dbReference type="InterPro" id="IPR050626">
    <property type="entry name" value="Peptidase_M16"/>
</dbReference>
<evidence type="ECO:0000256" key="4">
    <source>
        <dbReference type="ARBA" id="ARBA00022833"/>
    </source>
</evidence>
<evidence type="ECO:0000313" key="9">
    <source>
        <dbReference type="EMBL" id="APD90407.1"/>
    </source>
</evidence>
<evidence type="ECO:0000259" key="7">
    <source>
        <dbReference type="Pfam" id="PF00675"/>
    </source>
</evidence>
<evidence type="ECO:0000256" key="2">
    <source>
        <dbReference type="ARBA" id="ARBA00022670"/>
    </source>
</evidence>
<dbReference type="PANTHER" id="PTHR43690">
    <property type="entry name" value="NARDILYSIN"/>
    <property type="match status" value="1"/>
</dbReference>
<dbReference type="Proteomes" id="UP000182101">
    <property type="component" value="Chromosome"/>
</dbReference>
<evidence type="ECO:0000313" key="10">
    <source>
        <dbReference type="Proteomes" id="UP000182101"/>
    </source>
</evidence>
<dbReference type="PROSITE" id="PS51257">
    <property type="entry name" value="PROKAR_LIPOPROTEIN"/>
    <property type="match status" value="1"/>
</dbReference>
<dbReference type="InterPro" id="IPR011765">
    <property type="entry name" value="Pept_M16_N"/>
</dbReference>
<gene>
    <name evidence="9" type="ORF">BM524_11665</name>
</gene>
<evidence type="ECO:0000256" key="1">
    <source>
        <dbReference type="ARBA" id="ARBA00007261"/>
    </source>
</evidence>
<feature type="chain" id="PRO_5042102574" evidence="6">
    <location>
        <begin position="26"/>
        <end position="963"/>
    </location>
</feature>
<evidence type="ECO:0000256" key="3">
    <source>
        <dbReference type="ARBA" id="ARBA00022801"/>
    </source>
</evidence>
<feature type="domain" description="Peptidase M16 C-terminal" evidence="8">
    <location>
        <begin position="699"/>
        <end position="872"/>
    </location>
</feature>
<dbReference type="InterPro" id="IPR007863">
    <property type="entry name" value="Peptidase_M16_C"/>
</dbReference>
<dbReference type="SUPFAM" id="SSF63411">
    <property type="entry name" value="LuxS/MPP-like metallohydrolase"/>
    <property type="match status" value="4"/>
</dbReference>
<dbReference type="InterPro" id="IPR011249">
    <property type="entry name" value="Metalloenz_LuxS/M16"/>
</dbReference>
<dbReference type="Gene3D" id="3.30.830.10">
    <property type="entry name" value="Metalloenzyme, LuxS/M16 peptidase-like"/>
    <property type="match status" value="4"/>
</dbReference>
<protein>
    <submittedName>
        <fullName evidence="9">Peptidase M16</fullName>
    </submittedName>
</protein>
<evidence type="ECO:0000259" key="8">
    <source>
        <dbReference type="Pfam" id="PF05193"/>
    </source>
</evidence>
<keyword evidence="2" id="KW-0645">Protease</keyword>